<feature type="domain" description="Enoyl reductase (ER)" evidence="1">
    <location>
        <begin position="11"/>
        <end position="334"/>
    </location>
</feature>
<dbReference type="Pfam" id="PF08240">
    <property type="entry name" value="ADH_N"/>
    <property type="match status" value="1"/>
</dbReference>
<sequence length="337" mass="35367">MKCYRLDPGHGLAGLTLDERDVPEPGPGQVLVRIRANSLGFRDLMVLDGNYPLPISPGVVPGCEGAGEVVAVGDGVNRVRPGDRVAATVFPRWLDGPFIRDNAAQLGTMIDGVLTEYAVFGEDAVVPVPAHLSFEEAATLPLAAVTAWHALSAGGPPRPGSTVLTLGSGGVSLFVLQFAKLAGARVIVTTSSPVKAERLRALGADAVIDYREDPQWSQKVLDLTGGRGADRVVDATGPLEQSLKSVAASGDLAFVGYWLSGAEGARPVDPAALFSAGAVLNRIATGSRAHFTELTRAVELHRLRPVIDREFPFEKVPDAFEYCASGGGFGKIVISHS</sequence>
<dbReference type="Gene3D" id="3.90.180.10">
    <property type="entry name" value="Medium-chain alcohol dehydrogenases, catalytic domain"/>
    <property type="match status" value="1"/>
</dbReference>
<dbReference type="InterPro" id="IPR052711">
    <property type="entry name" value="Zinc_ADH-like"/>
</dbReference>
<proteinExistence type="predicted"/>
<dbReference type="Gene3D" id="3.40.50.720">
    <property type="entry name" value="NAD(P)-binding Rossmann-like Domain"/>
    <property type="match status" value="1"/>
</dbReference>
<gene>
    <name evidence="2" type="ORF">FHX46_005015</name>
</gene>
<dbReference type="SUPFAM" id="SSF51735">
    <property type="entry name" value="NAD(P)-binding Rossmann-fold domains"/>
    <property type="match status" value="1"/>
</dbReference>
<dbReference type="CDD" id="cd08276">
    <property type="entry name" value="MDR7"/>
    <property type="match status" value="1"/>
</dbReference>
<evidence type="ECO:0000259" key="1">
    <source>
        <dbReference type="SMART" id="SM00829"/>
    </source>
</evidence>
<dbReference type="PANTHER" id="PTHR45033:SF2">
    <property type="entry name" value="ZINC-TYPE ALCOHOL DEHYDROGENASE-LIKE PROTEIN C1773.06C"/>
    <property type="match status" value="1"/>
</dbReference>
<organism evidence="2 3">
    <name type="scientific">Amycolatopsis viridis</name>
    <dbReference type="NCBI Taxonomy" id="185678"/>
    <lineage>
        <taxon>Bacteria</taxon>
        <taxon>Bacillati</taxon>
        <taxon>Actinomycetota</taxon>
        <taxon>Actinomycetes</taxon>
        <taxon>Pseudonocardiales</taxon>
        <taxon>Pseudonocardiaceae</taxon>
        <taxon>Amycolatopsis</taxon>
    </lineage>
</organism>
<dbReference type="EMBL" id="JAANOU010000001">
    <property type="protein sequence ID" value="NIH82485.1"/>
    <property type="molecule type" value="Genomic_DNA"/>
</dbReference>
<dbReference type="SMART" id="SM00829">
    <property type="entry name" value="PKS_ER"/>
    <property type="match status" value="1"/>
</dbReference>
<dbReference type="InterPro" id="IPR011032">
    <property type="entry name" value="GroES-like_sf"/>
</dbReference>
<dbReference type="InterPro" id="IPR036291">
    <property type="entry name" value="NAD(P)-bd_dom_sf"/>
</dbReference>
<dbReference type="Pfam" id="PF00107">
    <property type="entry name" value="ADH_zinc_N"/>
    <property type="match status" value="1"/>
</dbReference>
<dbReference type="Proteomes" id="UP000754495">
    <property type="component" value="Unassembled WGS sequence"/>
</dbReference>
<dbReference type="InterPro" id="IPR020843">
    <property type="entry name" value="ER"/>
</dbReference>
<dbReference type="PANTHER" id="PTHR45033">
    <property type="match status" value="1"/>
</dbReference>
<reference evidence="2 3" key="1">
    <citation type="submission" date="2020-03" db="EMBL/GenBank/DDBJ databases">
        <title>Sequencing the genomes of 1000 actinobacteria strains.</title>
        <authorList>
            <person name="Klenk H.-P."/>
        </authorList>
    </citation>
    <scope>NUCLEOTIDE SEQUENCE [LARGE SCALE GENOMIC DNA]</scope>
    <source>
        <strain evidence="2 3">DSM 45668</strain>
    </source>
</reference>
<accession>A0ABX0T0W7</accession>
<evidence type="ECO:0000313" key="2">
    <source>
        <dbReference type="EMBL" id="NIH82485.1"/>
    </source>
</evidence>
<evidence type="ECO:0000313" key="3">
    <source>
        <dbReference type="Proteomes" id="UP000754495"/>
    </source>
</evidence>
<dbReference type="InterPro" id="IPR013154">
    <property type="entry name" value="ADH-like_N"/>
</dbReference>
<keyword evidence="3" id="KW-1185">Reference proteome</keyword>
<dbReference type="RefSeq" id="WP_167119725.1">
    <property type="nucleotide sequence ID" value="NZ_JAANOU010000001.1"/>
</dbReference>
<name>A0ABX0T0W7_9PSEU</name>
<dbReference type="InterPro" id="IPR013149">
    <property type="entry name" value="ADH-like_C"/>
</dbReference>
<dbReference type="SUPFAM" id="SSF50129">
    <property type="entry name" value="GroES-like"/>
    <property type="match status" value="1"/>
</dbReference>
<protein>
    <submittedName>
        <fullName evidence="2">NADPH:quinone reductase-like Zn-dependent oxidoreductase</fullName>
    </submittedName>
</protein>
<comment type="caution">
    <text evidence="2">The sequence shown here is derived from an EMBL/GenBank/DDBJ whole genome shotgun (WGS) entry which is preliminary data.</text>
</comment>